<dbReference type="InterPro" id="IPR038717">
    <property type="entry name" value="Tc1-like_DDE_dom"/>
</dbReference>
<evidence type="ECO:0000259" key="1">
    <source>
        <dbReference type="Pfam" id="PF13358"/>
    </source>
</evidence>
<evidence type="ECO:0000313" key="2">
    <source>
        <dbReference type="EMBL" id="GFY11598.1"/>
    </source>
</evidence>
<dbReference type="InterPro" id="IPR036397">
    <property type="entry name" value="RNaseH_sf"/>
</dbReference>
<reference evidence="2" key="1">
    <citation type="submission" date="2020-08" db="EMBL/GenBank/DDBJ databases">
        <title>Multicomponent nature underlies the extraordinary mechanical properties of spider dragline silk.</title>
        <authorList>
            <person name="Kono N."/>
            <person name="Nakamura H."/>
            <person name="Mori M."/>
            <person name="Yoshida Y."/>
            <person name="Ohtoshi R."/>
            <person name="Malay A.D."/>
            <person name="Moran D.A.P."/>
            <person name="Tomita M."/>
            <person name="Numata K."/>
            <person name="Arakawa K."/>
        </authorList>
    </citation>
    <scope>NUCLEOTIDE SEQUENCE</scope>
</reference>
<accession>A0A8X6SRC4</accession>
<dbReference type="EMBL" id="BMAU01021306">
    <property type="protein sequence ID" value="GFY11598.1"/>
    <property type="molecule type" value="Genomic_DNA"/>
</dbReference>
<sequence length="141" mass="16082">MCKKGDLSPCKKAEEKALVNAKLFSNREISRKLKVSEASVRRIKKKIESGEELSPKRKKKCGRKPIFPLRYDAARPVQDVLQNRLILQLEEWFPNGKPYIVMQDGAPCHTARSIKAFLAEQNIPLLDWPGNSPDMNPIKNI</sequence>
<gene>
    <name evidence="2" type="primary">B5V51_2077</name>
    <name evidence="2" type="ORF">TNCV_4230671</name>
</gene>
<dbReference type="AlphaFoldDB" id="A0A8X6SRC4"/>
<dbReference type="Pfam" id="PF13358">
    <property type="entry name" value="DDE_3"/>
    <property type="match status" value="1"/>
</dbReference>
<feature type="domain" description="Tc1-like transposase DDE" evidence="1">
    <location>
        <begin position="82"/>
        <end position="140"/>
    </location>
</feature>
<dbReference type="GO" id="GO:0003676">
    <property type="term" value="F:nucleic acid binding"/>
    <property type="evidence" value="ECO:0007669"/>
    <property type="project" value="InterPro"/>
</dbReference>
<protein>
    <recommendedName>
        <fullName evidence="1">Tc1-like transposase DDE domain-containing protein</fullName>
    </recommendedName>
</protein>
<dbReference type="Gene3D" id="3.30.420.10">
    <property type="entry name" value="Ribonuclease H-like superfamily/Ribonuclease H"/>
    <property type="match status" value="1"/>
</dbReference>
<keyword evidence="3" id="KW-1185">Reference proteome</keyword>
<comment type="caution">
    <text evidence="2">The sequence shown here is derived from an EMBL/GenBank/DDBJ whole genome shotgun (WGS) entry which is preliminary data.</text>
</comment>
<proteinExistence type="predicted"/>
<name>A0A8X6SRC4_TRICX</name>
<evidence type="ECO:0000313" key="3">
    <source>
        <dbReference type="Proteomes" id="UP000887159"/>
    </source>
</evidence>
<organism evidence="2 3">
    <name type="scientific">Trichonephila clavipes</name>
    <name type="common">Golden silk orbweaver</name>
    <name type="synonym">Nephila clavipes</name>
    <dbReference type="NCBI Taxonomy" id="2585209"/>
    <lineage>
        <taxon>Eukaryota</taxon>
        <taxon>Metazoa</taxon>
        <taxon>Ecdysozoa</taxon>
        <taxon>Arthropoda</taxon>
        <taxon>Chelicerata</taxon>
        <taxon>Arachnida</taxon>
        <taxon>Araneae</taxon>
        <taxon>Araneomorphae</taxon>
        <taxon>Entelegynae</taxon>
        <taxon>Araneoidea</taxon>
        <taxon>Nephilidae</taxon>
        <taxon>Trichonephila</taxon>
    </lineage>
</organism>
<dbReference type="Proteomes" id="UP000887159">
    <property type="component" value="Unassembled WGS sequence"/>
</dbReference>